<keyword evidence="1" id="KW-0472">Membrane</keyword>
<protein>
    <submittedName>
        <fullName evidence="3">Uncharacterized protein</fullName>
    </submittedName>
</protein>
<organism evidence="3 4">
    <name type="scientific">Mucilaginibacter segetis</name>
    <dbReference type="NCBI Taxonomy" id="2793071"/>
    <lineage>
        <taxon>Bacteria</taxon>
        <taxon>Pseudomonadati</taxon>
        <taxon>Bacteroidota</taxon>
        <taxon>Sphingobacteriia</taxon>
        <taxon>Sphingobacteriales</taxon>
        <taxon>Sphingobacteriaceae</taxon>
        <taxon>Mucilaginibacter</taxon>
    </lineage>
</organism>
<accession>A0A934UN85</accession>
<keyword evidence="1" id="KW-0812">Transmembrane</keyword>
<keyword evidence="4" id="KW-1185">Reference proteome</keyword>
<dbReference type="EMBL" id="JAEHFW010000003">
    <property type="protein sequence ID" value="MBK0380528.1"/>
    <property type="molecule type" value="Genomic_DNA"/>
</dbReference>
<evidence type="ECO:0000313" key="4">
    <source>
        <dbReference type="Proteomes" id="UP000613193"/>
    </source>
</evidence>
<sequence>MKKLTIILCITLFGINSFAQTLKPVKIDSLVTVSLPEDYQKKDTLGQQIYSANSAYGYMVVIRAENAKGNTALKKEKDLNKVLKDYIKGIKGQAEGSAQNVRDTTIGHLKAKTFTLQTDQGEGIKLRNFIIIYTQEVTYTFEYFYEEMRKDLVNDEYKAFSSSIKLSPQLQRNDQYLTDAKGLSTGAKVAIFGGGPIIILVIIIAMVRRKKRKQEEEA</sequence>
<comment type="caution">
    <text evidence="3">The sequence shown here is derived from an EMBL/GenBank/DDBJ whole genome shotgun (WGS) entry which is preliminary data.</text>
</comment>
<reference evidence="3" key="1">
    <citation type="submission" date="2020-12" db="EMBL/GenBank/DDBJ databases">
        <title>Bacterial novel species Mucilaginibacter sp. SD-g isolated from soil.</title>
        <authorList>
            <person name="Jung H.-Y."/>
        </authorList>
    </citation>
    <scope>NUCLEOTIDE SEQUENCE</scope>
    <source>
        <strain evidence="3">SD-g</strain>
    </source>
</reference>
<feature type="chain" id="PRO_5037392841" evidence="2">
    <location>
        <begin position="20"/>
        <end position="218"/>
    </location>
</feature>
<dbReference type="RefSeq" id="WP_200067077.1">
    <property type="nucleotide sequence ID" value="NZ_JAEHFW010000003.1"/>
</dbReference>
<evidence type="ECO:0000313" key="3">
    <source>
        <dbReference type="EMBL" id="MBK0380528.1"/>
    </source>
</evidence>
<keyword evidence="1" id="KW-1133">Transmembrane helix</keyword>
<dbReference type="Proteomes" id="UP000613193">
    <property type="component" value="Unassembled WGS sequence"/>
</dbReference>
<feature type="transmembrane region" description="Helical" evidence="1">
    <location>
        <begin position="189"/>
        <end position="207"/>
    </location>
</feature>
<gene>
    <name evidence="3" type="ORF">I5M19_14480</name>
</gene>
<keyword evidence="2" id="KW-0732">Signal</keyword>
<feature type="signal peptide" evidence="2">
    <location>
        <begin position="1"/>
        <end position="19"/>
    </location>
</feature>
<dbReference type="AlphaFoldDB" id="A0A934UN85"/>
<evidence type="ECO:0000256" key="2">
    <source>
        <dbReference type="SAM" id="SignalP"/>
    </source>
</evidence>
<name>A0A934UN85_9SPHI</name>
<proteinExistence type="predicted"/>
<evidence type="ECO:0000256" key="1">
    <source>
        <dbReference type="SAM" id="Phobius"/>
    </source>
</evidence>